<protein>
    <recommendedName>
        <fullName evidence="1">non-specific serine/threonine protein kinase</fullName>
        <ecNumber evidence="1">2.7.11.1</ecNumber>
    </recommendedName>
</protein>
<evidence type="ECO:0000256" key="2">
    <source>
        <dbReference type="ARBA" id="ARBA00022679"/>
    </source>
</evidence>
<dbReference type="RefSeq" id="XP_044563640.1">
    <property type="nucleotide sequence ID" value="XM_044705142.1"/>
</dbReference>
<evidence type="ECO:0000256" key="6">
    <source>
        <dbReference type="SAM" id="MobiDB-lite"/>
    </source>
</evidence>
<dbReference type="VEuPathDB" id="AmoebaDB:NF0008430"/>
<feature type="compositionally biased region" description="Low complexity" evidence="6">
    <location>
        <begin position="510"/>
        <end position="528"/>
    </location>
</feature>
<name>A0A6A5BPB3_NAEFO</name>
<dbReference type="PROSITE" id="PS50096">
    <property type="entry name" value="IQ"/>
    <property type="match status" value="1"/>
</dbReference>
<evidence type="ECO:0000313" key="9">
    <source>
        <dbReference type="Proteomes" id="UP000444721"/>
    </source>
</evidence>
<dbReference type="OMA" id="NIVIMEY"/>
<dbReference type="GO" id="GO:0004674">
    <property type="term" value="F:protein serine/threonine kinase activity"/>
    <property type="evidence" value="ECO:0007669"/>
    <property type="project" value="TreeGrafter"/>
</dbReference>
<dbReference type="PANTHER" id="PTHR43671">
    <property type="entry name" value="SERINE/THREONINE-PROTEIN KINASE NEK"/>
    <property type="match status" value="1"/>
</dbReference>
<feature type="region of interest" description="Disordered" evidence="6">
    <location>
        <begin position="471"/>
        <end position="549"/>
    </location>
</feature>
<feature type="domain" description="Protein kinase" evidence="7">
    <location>
        <begin position="103"/>
        <end position="405"/>
    </location>
</feature>
<feature type="compositionally biased region" description="Low complexity" evidence="6">
    <location>
        <begin position="614"/>
        <end position="623"/>
    </location>
</feature>
<feature type="compositionally biased region" description="Basic and acidic residues" evidence="6">
    <location>
        <begin position="497"/>
        <end position="508"/>
    </location>
</feature>
<dbReference type="PANTHER" id="PTHR43671:SF13">
    <property type="entry name" value="SERINE_THREONINE-PROTEIN KINASE NEK2"/>
    <property type="match status" value="1"/>
</dbReference>
<dbReference type="OrthoDB" id="5337378at2759"/>
<dbReference type="Pfam" id="PF00069">
    <property type="entry name" value="Pkinase"/>
    <property type="match status" value="1"/>
</dbReference>
<feature type="compositionally biased region" description="Polar residues" evidence="6">
    <location>
        <begin position="624"/>
        <end position="644"/>
    </location>
</feature>
<evidence type="ECO:0000256" key="3">
    <source>
        <dbReference type="ARBA" id="ARBA00022741"/>
    </source>
</evidence>
<dbReference type="VEuPathDB" id="AmoebaDB:FDP41_001997"/>
<keyword evidence="5" id="KW-0067">ATP-binding</keyword>
<sequence>MLSLHNKAKSKGVGGNSGHNSDQQALPQIGSMASFSELFQNPHLFHQASSPNQIHVYEGVHPEKLFGGKNSPQMKWMARELNEWMFSYHQQQPQPNAMFSPNELALKQVEFGVRSFVFTQVISTDSSLSAQKESWKKDVEKYTGESSHFVHNIPLQGSYVRSSDGGLTQTLYIATLPFIDRTNAPLLNNRVNLLRDWYLGKNQKQSTFTVKSLEEIIENDDFLSDLGSQTNLNFISNLFYEISYCIKELHDQCSITHNSILPKNIICFQQGESFHFLIHPPSFGLASMIDNLNDDHVTYFSPQVFSRFENGEAVFTFDNDLHMLGTLILRILLGEEFDAKQLDADDWDNESNNLINSISSRVANCDEKEIIIFKNLATLAVQCVNPDNTKRPTIIQFCRVINENLGYFYQIPPQPVYDEILVQFGHDKDSDLSLSASFDDEEEASFVESRVMEEEQKRSVLKKKTKQNEELLPLARSSSLSKGLGRKDSRGGSTGGMRKEKSQFDAKPKASPSRNLASSISSSRAPPAMKQDLSGFEDFSSKESAPSVQQELIEGMADDAFVPASDKMHDSIIQLSPQISQQQQVIPSPPPQSHLFATSQVISSYPPPPPLSVASSSSSSVVPTGTTFPAQATSDTSLNFSTNTRSRRLARDDSYGATENEKKELHDSTKERIDEIVMKQKEILEKSSWRLEEQLDERCDDIHYEAKSFSKKSKSFHFDFSSALSSFFRNIGEFFRSFSYRRKDSGTTQPLSADKIPLPQPEKPITISVDTTKKDQYSIVKRLNDGASAIILQVKQKDTDQLYVMKRFREGVDTDYHREVECLKAFSHNNIVQYVDDFSYSEIVDDKQVVTYVVIMEFCTFGDLFKQTMSFAQGGKQRLMRPMRMLKFTLQLFSALEHVHMKGYVHCDVKPQNIFLAKDGTLKLGDYGFAVKEGSVVCGGTLHYLPPEQQEGQPSSCKMDIYSAACSLFEVLSKKKVSLKSKQGAPLNFENIWDQHLKSNPHFHRKRSNPHAIGLFNVLQSCLEPEASKRPTAAEVVKQVTEIYKNYSATLLQKRHRGNMVRKSLKRRLNVVN</sequence>
<dbReference type="VEuPathDB" id="AmoebaDB:NF0026870"/>
<dbReference type="CDD" id="cd00180">
    <property type="entry name" value="PKc"/>
    <property type="match status" value="1"/>
</dbReference>
<feature type="compositionally biased region" description="Basic and acidic residues" evidence="6">
    <location>
        <begin position="649"/>
        <end position="669"/>
    </location>
</feature>
<feature type="region of interest" description="Disordered" evidence="6">
    <location>
        <begin position="1"/>
        <end position="25"/>
    </location>
</feature>
<dbReference type="EMBL" id="VFQX01000028">
    <property type="protein sequence ID" value="KAF0978927.1"/>
    <property type="molecule type" value="Genomic_DNA"/>
</dbReference>
<dbReference type="Gene3D" id="1.10.510.10">
    <property type="entry name" value="Transferase(Phosphotransferase) domain 1"/>
    <property type="match status" value="2"/>
</dbReference>
<comment type="caution">
    <text evidence="8">The sequence shown here is derived from an EMBL/GenBank/DDBJ whole genome shotgun (WGS) entry which is preliminary data.</text>
</comment>
<dbReference type="PROSITE" id="PS00108">
    <property type="entry name" value="PROTEIN_KINASE_ST"/>
    <property type="match status" value="1"/>
</dbReference>
<dbReference type="SMART" id="SM00220">
    <property type="entry name" value="S_TKc"/>
    <property type="match status" value="1"/>
</dbReference>
<reference evidence="8 9" key="1">
    <citation type="journal article" date="2019" name="Sci. Rep.">
        <title>Nanopore sequencing improves the draft genome of the human pathogenic amoeba Naegleria fowleri.</title>
        <authorList>
            <person name="Liechti N."/>
            <person name="Schurch N."/>
            <person name="Bruggmann R."/>
            <person name="Wittwer M."/>
        </authorList>
    </citation>
    <scope>NUCLEOTIDE SEQUENCE [LARGE SCALE GENOMIC DNA]</scope>
    <source>
        <strain evidence="8 9">ATCC 30894</strain>
    </source>
</reference>
<dbReference type="AlphaFoldDB" id="A0A6A5BPB3"/>
<feature type="region of interest" description="Disordered" evidence="6">
    <location>
        <begin position="614"/>
        <end position="669"/>
    </location>
</feature>
<dbReference type="EC" id="2.7.11.1" evidence="1"/>
<evidence type="ECO:0000256" key="5">
    <source>
        <dbReference type="ARBA" id="ARBA00022840"/>
    </source>
</evidence>
<keyword evidence="2" id="KW-0808">Transferase</keyword>
<dbReference type="VEuPathDB" id="AmoebaDB:NfTy_033690"/>
<keyword evidence="4" id="KW-0418">Kinase</keyword>
<dbReference type="Proteomes" id="UP000444721">
    <property type="component" value="Unassembled WGS sequence"/>
</dbReference>
<dbReference type="InterPro" id="IPR050660">
    <property type="entry name" value="NEK_Ser/Thr_kinase"/>
</dbReference>
<dbReference type="PROSITE" id="PS50011">
    <property type="entry name" value="PROTEIN_KINASE_DOM"/>
    <property type="match status" value="2"/>
</dbReference>
<feature type="compositionally biased region" description="Basic residues" evidence="6">
    <location>
        <begin position="1"/>
        <end position="10"/>
    </location>
</feature>
<dbReference type="SUPFAM" id="SSF56112">
    <property type="entry name" value="Protein kinase-like (PK-like)"/>
    <property type="match status" value="2"/>
</dbReference>
<gene>
    <name evidence="8" type="ORF">FDP41_001997</name>
</gene>
<evidence type="ECO:0000259" key="7">
    <source>
        <dbReference type="PROSITE" id="PS50011"/>
    </source>
</evidence>
<dbReference type="InterPro" id="IPR011009">
    <property type="entry name" value="Kinase-like_dom_sf"/>
</dbReference>
<dbReference type="GeneID" id="68109215"/>
<dbReference type="GO" id="GO:0005524">
    <property type="term" value="F:ATP binding"/>
    <property type="evidence" value="ECO:0007669"/>
    <property type="project" value="UniProtKB-KW"/>
</dbReference>
<evidence type="ECO:0000256" key="1">
    <source>
        <dbReference type="ARBA" id="ARBA00012513"/>
    </source>
</evidence>
<keyword evidence="9" id="KW-1185">Reference proteome</keyword>
<organism evidence="8 9">
    <name type="scientific">Naegleria fowleri</name>
    <name type="common">Brain eating amoeba</name>
    <dbReference type="NCBI Taxonomy" id="5763"/>
    <lineage>
        <taxon>Eukaryota</taxon>
        <taxon>Discoba</taxon>
        <taxon>Heterolobosea</taxon>
        <taxon>Tetramitia</taxon>
        <taxon>Eutetramitia</taxon>
        <taxon>Vahlkampfiidae</taxon>
        <taxon>Naegleria</taxon>
    </lineage>
</organism>
<proteinExistence type="predicted"/>
<feature type="domain" description="Protein kinase" evidence="7">
    <location>
        <begin position="777"/>
        <end position="1044"/>
    </location>
</feature>
<dbReference type="InterPro" id="IPR000719">
    <property type="entry name" value="Prot_kinase_dom"/>
</dbReference>
<evidence type="ECO:0000256" key="4">
    <source>
        <dbReference type="ARBA" id="ARBA00022777"/>
    </source>
</evidence>
<accession>A0A6A5BPB3</accession>
<dbReference type="InterPro" id="IPR008271">
    <property type="entry name" value="Ser/Thr_kinase_AS"/>
</dbReference>
<evidence type="ECO:0000313" key="8">
    <source>
        <dbReference type="EMBL" id="KAF0978927.1"/>
    </source>
</evidence>
<keyword evidence="3" id="KW-0547">Nucleotide-binding</keyword>